<keyword evidence="2" id="KW-0223">Dioxygenase</keyword>
<dbReference type="Gene3D" id="3.60.130.10">
    <property type="entry name" value="Clavaminate synthase-like"/>
    <property type="match status" value="1"/>
</dbReference>
<dbReference type="AlphaFoldDB" id="A0AAE2URA7"/>
<keyword evidence="2" id="KW-0614">Plasmid</keyword>
<dbReference type="GO" id="GO:0016706">
    <property type="term" value="F:2-oxoglutarate-dependent dioxygenase activity"/>
    <property type="evidence" value="ECO:0007669"/>
    <property type="project" value="UniProtKB-ARBA"/>
</dbReference>
<evidence type="ECO:0000256" key="1">
    <source>
        <dbReference type="ARBA" id="ARBA00023002"/>
    </source>
</evidence>
<evidence type="ECO:0000313" key="2">
    <source>
        <dbReference type="EMBL" id="MBF2714318.1"/>
    </source>
</evidence>
<comment type="caution">
    <text evidence="2">The sequence shown here is derived from an EMBL/GenBank/DDBJ whole genome shotgun (WGS) entry which is preliminary data.</text>
</comment>
<dbReference type="Proteomes" id="UP000655037">
    <property type="component" value="Unassembled WGS sequence"/>
</dbReference>
<proteinExistence type="predicted"/>
<organism evidence="2 3">
    <name type="scientific">Agrobacterium vitis</name>
    <name type="common">Rhizobium vitis</name>
    <dbReference type="NCBI Taxonomy" id="373"/>
    <lineage>
        <taxon>Bacteria</taxon>
        <taxon>Pseudomonadati</taxon>
        <taxon>Pseudomonadota</taxon>
        <taxon>Alphaproteobacteria</taxon>
        <taxon>Hyphomicrobiales</taxon>
        <taxon>Rhizobiaceae</taxon>
        <taxon>Rhizobium/Agrobacterium group</taxon>
        <taxon>Agrobacterium</taxon>
    </lineage>
</organism>
<dbReference type="InterPro" id="IPR042098">
    <property type="entry name" value="TauD-like_sf"/>
</dbReference>
<dbReference type="RefSeq" id="WP_194416308.1">
    <property type="nucleotide sequence ID" value="NZ_JACXXJ020000004.1"/>
</dbReference>
<geneLocation type="plasmid" evidence="2">
    <name>unnamed3</name>
</geneLocation>
<name>A0AAE2URA7_AGRVI</name>
<dbReference type="SUPFAM" id="SSF51197">
    <property type="entry name" value="Clavaminate synthase-like"/>
    <property type="match status" value="1"/>
</dbReference>
<dbReference type="EMBL" id="JACXXJ020000004">
    <property type="protein sequence ID" value="MBF2714318.1"/>
    <property type="molecule type" value="Genomic_DNA"/>
</dbReference>
<accession>A0AAE2URA7</accession>
<gene>
    <name evidence="2" type="ORF">IEI95_008725</name>
</gene>
<reference evidence="2" key="1">
    <citation type="submission" date="2020-11" db="EMBL/GenBank/DDBJ databases">
        <title>Agrobacterium vitis strain K377 genome.</title>
        <authorList>
            <person name="Xi H."/>
        </authorList>
    </citation>
    <scope>NUCLEOTIDE SEQUENCE</scope>
    <source>
        <strain evidence="2">K377</strain>
        <plasmid evidence="2">unnamed3</plasmid>
    </source>
</reference>
<evidence type="ECO:0000313" key="3">
    <source>
        <dbReference type="Proteomes" id="UP000655037"/>
    </source>
</evidence>
<sequence>MPALRAFVSALGLSTMRIDKLHPREAMAARPNSLSANHGKGRFPPHTDFAFLPLPPRYIALFCPVSRPGATTLFSGDRLRAAATDSGTFRITTSAKSYFASFANISRHGKFYRYNSDLMKPLDPKARRLSEVISDAQPDHFVDWEKISWVIFDNWGMLHGRQAMSETTGWLWRLALEKHA</sequence>
<keyword evidence="1" id="KW-0560">Oxidoreductase</keyword>
<protein>
    <submittedName>
        <fullName evidence="2">TauD/TfdA family dioxygenase</fullName>
    </submittedName>
</protein>